<dbReference type="Gene3D" id="1.10.10.60">
    <property type="entry name" value="Homeodomain-like"/>
    <property type="match status" value="1"/>
</dbReference>
<dbReference type="STRING" id="326475.AWB66_06403"/>
<dbReference type="Pfam" id="PF02954">
    <property type="entry name" value="HTH_8"/>
    <property type="match status" value="1"/>
</dbReference>
<name>A0A158KKL2_9BURK</name>
<dbReference type="SUPFAM" id="SSF46689">
    <property type="entry name" value="Homeodomain-like"/>
    <property type="match status" value="1"/>
</dbReference>
<reference evidence="2" key="1">
    <citation type="submission" date="2016-01" db="EMBL/GenBank/DDBJ databases">
        <authorList>
            <person name="Peeters Charlotte."/>
        </authorList>
    </citation>
    <scope>NUCLEOTIDE SEQUENCE</scope>
    <source>
        <strain evidence="2">LMG 22936</strain>
    </source>
</reference>
<evidence type="ECO:0000313" key="3">
    <source>
        <dbReference type="Proteomes" id="UP000054717"/>
    </source>
</evidence>
<protein>
    <submittedName>
        <fullName evidence="2">Fis family GAF modulated sigma54 specific transcriptional regulator</fullName>
    </submittedName>
</protein>
<organism evidence="2 3">
    <name type="scientific">Caballeronia telluris</name>
    <dbReference type="NCBI Taxonomy" id="326475"/>
    <lineage>
        <taxon>Bacteria</taxon>
        <taxon>Pseudomonadati</taxon>
        <taxon>Pseudomonadota</taxon>
        <taxon>Betaproteobacteria</taxon>
        <taxon>Burkholderiales</taxon>
        <taxon>Burkholderiaceae</taxon>
        <taxon>Caballeronia</taxon>
    </lineage>
</organism>
<dbReference type="AlphaFoldDB" id="A0A158KKL2"/>
<gene>
    <name evidence="2" type="ORF">AWB66_06403</name>
</gene>
<dbReference type="GO" id="GO:0043565">
    <property type="term" value="F:sequence-specific DNA binding"/>
    <property type="evidence" value="ECO:0007669"/>
    <property type="project" value="InterPro"/>
</dbReference>
<comment type="caution">
    <text evidence="2">The sequence shown here is derived from an EMBL/GenBank/DDBJ whole genome shotgun (WGS) entry which is preliminary data.</text>
</comment>
<dbReference type="InterPro" id="IPR002197">
    <property type="entry name" value="HTH_Fis"/>
</dbReference>
<proteinExistence type="predicted"/>
<feature type="domain" description="DNA binding HTH" evidence="1">
    <location>
        <begin position="34"/>
        <end position="66"/>
    </location>
</feature>
<dbReference type="EMBL" id="FCNZ02000112">
    <property type="protein sequence ID" value="SAL81283.1"/>
    <property type="molecule type" value="Genomic_DNA"/>
</dbReference>
<keyword evidence="3" id="KW-1185">Reference proteome</keyword>
<evidence type="ECO:0000313" key="2">
    <source>
        <dbReference type="EMBL" id="SAL81283.1"/>
    </source>
</evidence>
<dbReference type="InterPro" id="IPR009057">
    <property type="entry name" value="Homeodomain-like_sf"/>
</dbReference>
<sequence length="75" mass="8243">MLRAEETVRSPDLAGALALGQRVSADLEAQGAIEIVNALTTAKWRPIEAAKLLGMSRATLYRRIAKHDIVPPHRR</sequence>
<dbReference type="PRINTS" id="PR01590">
    <property type="entry name" value="HTHFIS"/>
</dbReference>
<evidence type="ECO:0000259" key="1">
    <source>
        <dbReference type="Pfam" id="PF02954"/>
    </source>
</evidence>
<dbReference type="Proteomes" id="UP000054717">
    <property type="component" value="Unassembled WGS sequence"/>
</dbReference>
<accession>A0A158KKL2</accession>